<sequence length="68" mass="7447">PVFEQRGMPLSGGCNIIVAVQHARHRLPYLVSRHHRGSSRDAVAGALAAESTAQSLHLQHNITRRNAE</sequence>
<gene>
    <name evidence="1" type="ORF">PFISCL1PPCAC_23175</name>
</gene>
<dbReference type="AlphaFoldDB" id="A0AAV5WKC0"/>
<evidence type="ECO:0000313" key="1">
    <source>
        <dbReference type="EMBL" id="GMT31878.1"/>
    </source>
</evidence>
<dbReference type="Proteomes" id="UP001432322">
    <property type="component" value="Unassembled WGS sequence"/>
</dbReference>
<accession>A0AAV5WKC0</accession>
<feature type="non-terminal residue" evidence="1">
    <location>
        <position position="1"/>
    </location>
</feature>
<name>A0AAV5WKC0_9BILA</name>
<keyword evidence="2" id="KW-1185">Reference proteome</keyword>
<feature type="non-terminal residue" evidence="1">
    <location>
        <position position="68"/>
    </location>
</feature>
<proteinExistence type="predicted"/>
<reference evidence="1" key="1">
    <citation type="submission" date="2023-10" db="EMBL/GenBank/DDBJ databases">
        <title>Genome assembly of Pristionchus species.</title>
        <authorList>
            <person name="Yoshida K."/>
            <person name="Sommer R.J."/>
        </authorList>
    </citation>
    <scope>NUCLEOTIDE SEQUENCE</scope>
    <source>
        <strain evidence="1">RS5133</strain>
    </source>
</reference>
<dbReference type="EMBL" id="BTSY01000006">
    <property type="protein sequence ID" value="GMT31878.1"/>
    <property type="molecule type" value="Genomic_DNA"/>
</dbReference>
<evidence type="ECO:0000313" key="2">
    <source>
        <dbReference type="Proteomes" id="UP001432322"/>
    </source>
</evidence>
<comment type="caution">
    <text evidence="1">The sequence shown here is derived from an EMBL/GenBank/DDBJ whole genome shotgun (WGS) entry which is preliminary data.</text>
</comment>
<protein>
    <submittedName>
        <fullName evidence="1">Uncharacterized protein</fullName>
    </submittedName>
</protein>
<organism evidence="1 2">
    <name type="scientific">Pristionchus fissidentatus</name>
    <dbReference type="NCBI Taxonomy" id="1538716"/>
    <lineage>
        <taxon>Eukaryota</taxon>
        <taxon>Metazoa</taxon>
        <taxon>Ecdysozoa</taxon>
        <taxon>Nematoda</taxon>
        <taxon>Chromadorea</taxon>
        <taxon>Rhabditida</taxon>
        <taxon>Rhabditina</taxon>
        <taxon>Diplogasteromorpha</taxon>
        <taxon>Diplogasteroidea</taxon>
        <taxon>Neodiplogasteridae</taxon>
        <taxon>Pristionchus</taxon>
    </lineage>
</organism>